<dbReference type="SUPFAM" id="SSF51206">
    <property type="entry name" value="cAMP-binding domain-like"/>
    <property type="match status" value="1"/>
</dbReference>
<keyword evidence="3" id="KW-1185">Reference proteome</keyword>
<reference evidence="2 3" key="1">
    <citation type="journal article" date="2009" name="Science">
        <title>Green evolution and dynamic adaptations revealed by genomes of the marine picoeukaryotes Micromonas.</title>
        <authorList>
            <person name="Worden A.Z."/>
            <person name="Lee J.H."/>
            <person name="Mock T."/>
            <person name="Rouze P."/>
            <person name="Simmons M.P."/>
            <person name="Aerts A.L."/>
            <person name="Allen A.E."/>
            <person name="Cuvelier M.L."/>
            <person name="Derelle E."/>
            <person name="Everett M.V."/>
            <person name="Foulon E."/>
            <person name="Grimwood J."/>
            <person name="Gundlach H."/>
            <person name="Henrissat B."/>
            <person name="Napoli C."/>
            <person name="McDonald S.M."/>
            <person name="Parker M.S."/>
            <person name="Rombauts S."/>
            <person name="Salamov A."/>
            <person name="Von Dassow P."/>
            <person name="Badger J.H."/>
            <person name="Coutinho P.M."/>
            <person name="Demir E."/>
            <person name="Dubchak I."/>
            <person name="Gentemann C."/>
            <person name="Eikrem W."/>
            <person name="Gready J.E."/>
            <person name="John U."/>
            <person name="Lanier W."/>
            <person name="Lindquist E.A."/>
            <person name="Lucas S."/>
            <person name="Mayer K.F."/>
            <person name="Moreau H."/>
            <person name="Not F."/>
            <person name="Otillar R."/>
            <person name="Panaud O."/>
            <person name="Pangilinan J."/>
            <person name="Paulsen I."/>
            <person name="Piegu B."/>
            <person name="Poliakov A."/>
            <person name="Robbens S."/>
            <person name="Schmutz J."/>
            <person name="Toulza E."/>
            <person name="Wyss T."/>
            <person name="Zelensky A."/>
            <person name="Zhou K."/>
            <person name="Armbrust E.V."/>
            <person name="Bhattacharya D."/>
            <person name="Goodenough U.W."/>
            <person name="Van de Peer Y."/>
            <person name="Grigoriev I.V."/>
        </authorList>
    </citation>
    <scope>NUCLEOTIDE SEQUENCE [LARGE SCALE GENOMIC DNA]</scope>
    <source>
        <strain evidence="3">RCC299 / NOUM17</strain>
    </source>
</reference>
<dbReference type="CDD" id="cd00038">
    <property type="entry name" value="CAP_ED"/>
    <property type="match status" value="1"/>
</dbReference>
<dbReference type="PRINTS" id="PR00103">
    <property type="entry name" value="CAMPKINASE"/>
</dbReference>
<dbReference type="InterPro" id="IPR014710">
    <property type="entry name" value="RmlC-like_jellyroll"/>
</dbReference>
<dbReference type="AlphaFoldDB" id="C1E3C2"/>
<dbReference type="OrthoDB" id="496483at2759"/>
<dbReference type="GO" id="GO:0005952">
    <property type="term" value="C:cAMP-dependent protein kinase complex"/>
    <property type="evidence" value="ECO:0007669"/>
    <property type="project" value="InterPro"/>
</dbReference>
<dbReference type="RefSeq" id="XP_002501273.1">
    <property type="nucleotide sequence ID" value="XM_002501227.1"/>
</dbReference>
<dbReference type="PANTHER" id="PTHR11635:SF152">
    <property type="entry name" value="CAMP-DEPENDENT PROTEIN KINASE TYPE I REGULATORY SUBUNIT-RELATED"/>
    <property type="match status" value="1"/>
</dbReference>
<dbReference type="InterPro" id="IPR018490">
    <property type="entry name" value="cNMP-bd_dom_sf"/>
</dbReference>
<dbReference type="Gene3D" id="2.60.120.10">
    <property type="entry name" value="Jelly Rolls"/>
    <property type="match status" value="1"/>
</dbReference>
<dbReference type="OMA" id="HIEMFTS"/>
<dbReference type="InterPro" id="IPR018488">
    <property type="entry name" value="cNMP-bd_CS"/>
</dbReference>
<dbReference type="InParanoid" id="C1E3C2"/>
<feature type="domain" description="Cyclic nucleotide-binding" evidence="1">
    <location>
        <begin position="1"/>
        <end position="110"/>
    </location>
</feature>
<dbReference type="PROSITE" id="PS50042">
    <property type="entry name" value="CNMP_BINDING_3"/>
    <property type="match status" value="1"/>
</dbReference>
<dbReference type="GO" id="GO:0005829">
    <property type="term" value="C:cytosol"/>
    <property type="evidence" value="ECO:0007669"/>
    <property type="project" value="TreeGrafter"/>
</dbReference>
<organism evidence="2 3">
    <name type="scientific">Micromonas commoda (strain RCC299 / NOUM17 / CCMP2709)</name>
    <name type="common">Picoplanktonic green alga</name>
    <dbReference type="NCBI Taxonomy" id="296587"/>
    <lineage>
        <taxon>Eukaryota</taxon>
        <taxon>Viridiplantae</taxon>
        <taxon>Chlorophyta</taxon>
        <taxon>Mamiellophyceae</taxon>
        <taxon>Mamiellales</taxon>
        <taxon>Mamiellaceae</taxon>
        <taxon>Micromonas</taxon>
    </lineage>
</organism>
<dbReference type="KEGG" id="mis:MICPUN_81078"/>
<dbReference type="SMART" id="SM00100">
    <property type="entry name" value="cNMP"/>
    <property type="match status" value="1"/>
</dbReference>
<evidence type="ECO:0000313" key="2">
    <source>
        <dbReference type="EMBL" id="ACO62531.1"/>
    </source>
</evidence>
<proteinExistence type="predicted"/>
<dbReference type="STRING" id="296587.C1E3C2"/>
<accession>C1E3C2</accession>
<feature type="non-terminal residue" evidence="2">
    <location>
        <position position="1"/>
    </location>
</feature>
<dbReference type="Pfam" id="PF00027">
    <property type="entry name" value="cNMP_binding"/>
    <property type="match status" value="1"/>
</dbReference>
<dbReference type="InterPro" id="IPR000595">
    <property type="entry name" value="cNMP-bd_dom"/>
</dbReference>
<dbReference type="Proteomes" id="UP000002009">
    <property type="component" value="Chromosome 4"/>
</dbReference>
<dbReference type="GO" id="GO:0034236">
    <property type="term" value="F:protein kinase A catalytic subunit binding"/>
    <property type="evidence" value="ECO:0007669"/>
    <property type="project" value="TreeGrafter"/>
</dbReference>
<dbReference type="GO" id="GO:0004862">
    <property type="term" value="F:cAMP-dependent protein kinase inhibitor activity"/>
    <property type="evidence" value="ECO:0007669"/>
    <property type="project" value="TreeGrafter"/>
</dbReference>
<name>C1E3C2_MICCC</name>
<protein>
    <recommendedName>
        <fullName evidence="1">Cyclic nucleotide-binding domain-containing protein</fullName>
    </recommendedName>
</protein>
<sequence>LDERERDTLAARCARVTFQPGAKIMRQGDEGDKFYILLKGSAVALKRDGKGSGGDAAGGGDRDNRVYRSYGPGAHFGELALLTNKPRSATVVAQEKVVALVLDKNALVELRSTVPSLEDHIVRGMRHYDHIEMFTSMAMA</sequence>
<dbReference type="GO" id="GO:0030552">
    <property type="term" value="F:cAMP binding"/>
    <property type="evidence" value="ECO:0007669"/>
    <property type="project" value="TreeGrafter"/>
</dbReference>
<gene>
    <name evidence="2" type="ORF">MICPUN_81078</name>
</gene>
<dbReference type="PANTHER" id="PTHR11635">
    <property type="entry name" value="CAMP-DEPENDENT PROTEIN KINASE REGULATORY CHAIN"/>
    <property type="match status" value="1"/>
</dbReference>
<dbReference type="eggNOG" id="KOG1113">
    <property type="taxonomic scope" value="Eukaryota"/>
</dbReference>
<dbReference type="InterPro" id="IPR050503">
    <property type="entry name" value="cAMP-dep_PK_reg_su-like"/>
</dbReference>
<dbReference type="PROSITE" id="PS00889">
    <property type="entry name" value="CNMP_BINDING_2"/>
    <property type="match status" value="1"/>
</dbReference>
<evidence type="ECO:0000313" key="3">
    <source>
        <dbReference type="Proteomes" id="UP000002009"/>
    </source>
</evidence>
<dbReference type="EMBL" id="CP001325">
    <property type="protein sequence ID" value="ACO62531.1"/>
    <property type="molecule type" value="Genomic_DNA"/>
</dbReference>
<evidence type="ECO:0000259" key="1">
    <source>
        <dbReference type="PROSITE" id="PS50042"/>
    </source>
</evidence>
<dbReference type="GeneID" id="8242559"/>